<comment type="caution">
    <text evidence="5">The sequence shown here is derived from an EMBL/GenBank/DDBJ whole genome shotgun (WGS) entry which is preliminary data.</text>
</comment>
<evidence type="ECO:0000313" key="6">
    <source>
        <dbReference type="Proteomes" id="UP000601055"/>
    </source>
</evidence>
<dbReference type="InterPro" id="IPR036388">
    <property type="entry name" value="WH-like_DNA-bd_sf"/>
</dbReference>
<dbReference type="InterPro" id="IPR036390">
    <property type="entry name" value="WH_DNA-bd_sf"/>
</dbReference>
<dbReference type="RefSeq" id="WP_182923431.1">
    <property type="nucleotide sequence ID" value="NZ_WNXD01000002.1"/>
</dbReference>
<evidence type="ECO:0000256" key="1">
    <source>
        <dbReference type="ARBA" id="ARBA00023015"/>
    </source>
</evidence>
<keyword evidence="1" id="KW-0805">Transcription regulation</keyword>
<dbReference type="GO" id="GO:0005829">
    <property type="term" value="C:cytosol"/>
    <property type="evidence" value="ECO:0007669"/>
    <property type="project" value="TreeGrafter"/>
</dbReference>
<feature type="domain" description="HTH asnC-type" evidence="4">
    <location>
        <begin position="6"/>
        <end position="72"/>
    </location>
</feature>
<name>A0A923E2E8_9SPHI</name>
<dbReference type="AlphaFoldDB" id="A0A923E2E8"/>
<evidence type="ECO:0000313" key="5">
    <source>
        <dbReference type="EMBL" id="MBB2146793.1"/>
    </source>
</evidence>
<dbReference type="PRINTS" id="PR00033">
    <property type="entry name" value="HTHASNC"/>
</dbReference>
<dbReference type="PANTHER" id="PTHR30154">
    <property type="entry name" value="LEUCINE-RESPONSIVE REGULATORY PROTEIN"/>
    <property type="match status" value="1"/>
</dbReference>
<keyword evidence="3" id="KW-0804">Transcription</keyword>
<accession>A0A923E2E8</accession>
<dbReference type="Gene3D" id="3.30.70.920">
    <property type="match status" value="1"/>
</dbReference>
<dbReference type="InterPro" id="IPR019888">
    <property type="entry name" value="Tscrpt_reg_AsnC-like"/>
</dbReference>
<dbReference type="SMART" id="SM00344">
    <property type="entry name" value="HTH_ASNC"/>
    <property type="match status" value="1"/>
</dbReference>
<dbReference type="GO" id="GO:0043565">
    <property type="term" value="F:sequence-specific DNA binding"/>
    <property type="evidence" value="ECO:0007669"/>
    <property type="project" value="InterPro"/>
</dbReference>
<dbReference type="Pfam" id="PF13412">
    <property type="entry name" value="HTH_24"/>
    <property type="match status" value="1"/>
</dbReference>
<proteinExistence type="predicted"/>
<organism evidence="5 6">
    <name type="scientific">Pedobacter planticolens</name>
    <dbReference type="NCBI Taxonomy" id="2679964"/>
    <lineage>
        <taxon>Bacteria</taxon>
        <taxon>Pseudomonadati</taxon>
        <taxon>Bacteroidota</taxon>
        <taxon>Sphingobacteriia</taxon>
        <taxon>Sphingobacteriales</taxon>
        <taxon>Sphingobacteriaceae</taxon>
        <taxon>Pedobacter</taxon>
    </lineage>
</organism>
<evidence type="ECO:0000259" key="4">
    <source>
        <dbReference type="PROSITE" id="PS50956"/>
    </source>
</evidence>
<protein>
    <submittedName>
        <fullName evidence="5">Winged helix-turn-helix transcriptional regulator</fullName>
    </submittedName>
</protein>
<dbReference type="SUPFAM" id="SSF54909">
    <property type="entry name" value="Dimeric alpha+beta barrel"/>
    <property type="match status" value="1"/>
</dbReference>
<dbReference type="InterPro" id="IPR011008">
    <property type="entry name" value="Dimeric_a/b-barrel"/>
</dbReference>
<dbReference type="Proteomes" id="UP000601055">
    <property type="component" value="Unassembled WGS sequence"/>
</dbReference>
<dbReference type="Gene3D" id="1.10.10.10">
    <property type="entry name" value="Winged helix-like DNA-binding domain superfamily/Winged helix DNA-binding domain"/>
    <property type="match status" value="1"/>
</dbReference>
<dbReference type="PANTHER" id="PTHR30154:SF34">
    <property type="entry name" value="TRANSCRIPTIONAL REGULATOR AZLB"/>
    <property type="match status" value="1"/>
</dbReference>
<dbReference type="Pfam" id="PF01037">
    <property type="entry name" value="AsnC_trans_reg"/>
    <property type="match status" value="1"/>
</dbReference>
<evidence type="ECO:0000256" key="3">
    <source>
        <dbReference type="ARBA" id="ARBA00023163"/>
    </source>
</evidence>
<keyword evidence="2" id="KW-0238">DNA-binding</keyword>
<sequence length="155" mass="18335">MDSYKLDQTDIKILNLLQSDGLMTNRELAKQTHRTHNPINERVARLKKLGYIKKTVAIVDLKKVRDFFTAYPLIQLKDHHEKTFVEFQQMVAQHPEIMECNHIMGEFDFILKIMVFSSNDYNRFLRENITPLTYISKVQSFPVLAEIKKETTYKL</sequence>
<dbReference type="SUPFAM" id="SSF46785">
    <property type="entry name" value="Winged helix' DNA-binding domain"/>
    <property type="match status" value="1"/>
</dbReference>
<dbReference type="GO" id="GO:0043200">
    <property type="term" value="P:response to amino acid"/>
    <property type="evidence" value="ECO:0007669"/>
    <property type="project" value="TreeGrafter"/>
</dbReference>
<dbReference type="InterPro" id="IPR019887">
    <property type="entry name" value="Tscrpt_reg_AsnC/Lrp_C"/>
</dbReference>
<dbReference type="InterPro" id="IPR000485">
    <property type="entry name" value="AsnC-type_HTH_dom"/>
</dbReference>
<evidence type="ECO:0000256" key="2">
    <source>
        <dbReference type="ARBA" id="ARBA00023125"/>
    </source>
</evidence>
<keyword evidence="6" id="KW-1185">Reference proteome</keyword>
<dbReference type="EMBL" id="WNXD01000002">
    <property type="protein sequence ID" value="MBB2146793.1"/>
    <property type="molecule type" value="Genomic_DNA"/>
</dbReference>
<dbReference type="PROSITE" id="PS50956">
    <property type="entry name" value="HTH_ASNC_2"/>
    <property type="match status" value="1"/>
</dbReference>
<gene>
    <name evidence="5" type="ORF">GM921_14920</name>
</gene>
<reference evidence="5" key="1">
    <citation type="submission" date="2019-11" db="EMBL/GenBank/DDBJ databases">
        <title>Description of Pedobacter sp. LMG 31464T.</title>
        <authorList>
            <person name="Carlier A."/>
            <person name="Qi S."/>
            <person name="Vandamme P."/>
        </authorList>
    </citation>
    <scope>NUCLEOTIDE SEQUENCE</scope>
    <source>
        <strain evidence="5">LMG 31464</strain>
    </source>
</reference>